<name>A0A2S7SSE9_9BACT</name>
<keyword evidence="4 5" id="KW-0472">Membrane</keyword>
<accession>A0A2S7SSE9</accession>
<comment type="caution">
    <text evidence="7">The sequence shown here is derived from an EMBL/GenBank/DDBJ whole genome shotgun (WGS) entry which is preliminary data.</text>
</comment>
<dbReference type="PANTHER" id="PTHR38480:SF1">
    <property type="entry name" value="SLR0254 PROTEIN"/>
    <property type="match status" value="1"/>
</dbReference>
<dbReference type="RefSeq" id="WP_105040621.1">
    <property type="nucleotide sequence ID" value="NZ_PPSL01000005.1"/>
</dbReference>
<feature type="transmembrane region" description="Helical" evidence="5">
    <location>
        <begin position="62"/>
        <end position="80"/>
    </location>
</feature>
<feature type="transmembrane region" description="Helical" evidence="5">
    <location>
        <begin position="25"/>
        <end position="50"/>
    </location>
</feature>
<evidence type="ECO:0000313" key="7">
    <source>
        <dbReference type="EMBL" id="PQJ09849.1"/>
    </source>
</evidence>
<dbReference type="EMBL" id="PPSL01000005">
    <property type="protein sequence ID" value="PQJ09849.1"/>
    <property type="molecule type" value="Genomic_DNA"/>
</dbReference>
<dbReference type="Pfam" id="PF06271">
    <property type="entry name" value="RDD"/>
    <property type="match status" value="1"/>
</dbReference>
<evidence type="ECO:0000256" key="5">
    <source>
        <dbReference type="SAM" id="Phobius"/>
    </source>
</evidence>
<dbReference type="OrthoDB" id="9814143at2"/>
<feature type="domain" description="RDD" evidence="6">
    <location>
        <begin position="18"/>
        <end position="163"/>
    </location>
</feature>
<keyword evidence="3 5" id="KW-1133">Transmembrane helix</keyword>
<evidence type="ECO:0000256" key="4">
    <source>
        <dbReference type="ARBA" id="ARBA00023136"/>
    </source>
</evidence>
<evidence type="ECO:0000256" key="1">
    <source>
        <dbReference type="ARBA" id="ARBA00004141"/>
    </source>
</evidence>
<keyword evidence="2 5" id="KW-0812">Transmembrane</keyword>
<dbReference type="PANTHER" id="PTHR38480">
    <property type="entry name" value="SLR0254 PROTEIN"/>
    <property type="match status" value="1"/>
</dbReference>
<evidence type="ECO:0000313" key="8">
    <source>
        <dbReference type="Proteomes" id="UP000239872"/>
    </source>
</evidence>
<sequence>MPIITISTPFNIDLEFKVATFGKRVLAWLVDILVIFTYYYLTIEFIVPLFPDNDKLKFVLEMALFSLPVLSYQLVFEILFNGQTIGKRVAGIKIIDSQGKEPTWGQYIIRFVLGLGNYFIYIMPFLIMQDPRLIFSLMFFYIPDVITFMVTPRSQRVGDLAAGTVVIDAGYKPNINETIYKEIEVTNYTPLFPQVMRLTDRDINGIRNLLDVKRERKENDDYMLKVVAKIKSVLSIDTHIGGYDFLEQLLYDYNYLAGKG</sequence>
<dbReference type="Proteomes" id="UP000239872">
    <property type="component" value="Unassembled WGS sequence"/>
</dbReference>
<evidence type="ECO:0000256" key="3">
    <source>
        <dbReference type="ARBA" id="ARBA00022989"/>
    </source>
</evidence>
<gene>
    <name evidence="7" type="ORF">CJD36_018160</name>
</gene>
<dbReference type="GO" id="GO:0016020">
    <property type="term" value="C:membrane"/>
    <property type="evidence" value="ECO:0007669"/>
    <property type="project" value="UniProtKB-SubCell"/>
</dbReference>
<proteinExistence type="predicted"/>
<reference evidence="7 8" key="1">
    <citation type="submission" date="2018-01" db="EMBL/GenBank/DDBJ databases">
        <title>A novel member of the phylum Bacteroidetes isolated from glacier ice.</title>
        <authorList>
            <person name="Liu Q."/>
            <person name="Xin Y.-H."/>
        </authorList>
    </citation>
    <scope>NUCLEOTIDE SEQUENCE [LARGE SCALE GENOMIC DNA]</scope>
    <source>
        <strain evidence="7 8">RB1R16</strain>
    </source>
</reference>
<organism evidence="7 8">
    <name type="scientific">Flavipsychrobacter stenotrophus</name>
    <dbReference type="NCBI Taxonomy" id="2077091"/>
    <lineage>
        <taxon>Bacteria</taxon>
        <taxon>Pseudomonadati</taxon>
        <taxon>Bacteroidota</taxon>
        <taxon>Chitinophagia</taxon>
        <taxon>Chitinophagales</taxon>
        <taxon>Chitinophagaceae</taxon>
        <taxon>Flavipsychrobacter</taxon>
    </lineage>
</organism>
<comment type="subcellular location">
    <subcellularLocation>
        <location evidence="1">Membrane</location>
        <topology evidence="1">Multi-pass membrane protein</topology>
    </subcellularLocation>
</comment>
<evidence type="ECO:0000256" key="2">
    <source>
        <dbReference type="ARBA" id="ARBA00022692"/>
    </source>
</evidence>
<protein>
    <recommendedName>
        <fullName evidence="6">RDD domain-containing protein</fullName>
    </recommendedName>
</protein>
<evidence type="ECO:0000259" key="6">
    <source>
        <dbReference type="Pfam" id="PF06271"/>
    </source>
</evidence>
<feature type="transmembrane region" description="Helical" evidence="5">
    <location>
        <begin position="107"/>
        <end position="127"/>
    </location>
</feature>
<keyword evidence="8" id="KW-1185">Reference proteome</keyword>
<dbReference type="InterPro" id="IPR010432">
    <property type="entry name" value="RDD"/>
</dbReference>
<dbReference type="AlphaFoldDB" id="A0A2S7SSE9"/>